<organism evidence="6 7">
    <name type="scientific">Loigolactobacillus bifermentans DSM 20003</name>
    <dbReference type="NCBI Taxonomy" id="1423726"/>
    <lineage>
        <taxon>Bacteria</taxon>
        <taxon>Bacillati</taxon>
        <taxon>Bacillota</taxon>
        <taxon>Bacilli</taxon>
        <taxon>Lactobacillales</taxon>
        <taxon>Lactobacillaceae</taxon>
        <taxon>Loigolactobacillus</taxon>
    </lineage>
</organism>
<dbReference type="Proteomes" id="UP000051461">
    <property type="component" value="Unassembled WGS sequence"/>
</dbReference>
<dbReference type="GO" id="GO:0006352">
    <property type="term" value="P:DNA-templated transcription initiation"/>
    <property type="evidence" value="ECO:0007669"/>
    <property type="project" value="InterPro"/>
</dbReference>
<name>A0A0R1GF96_9LACO</name>
<evidence type="ECO:0000256" key="1">
    <source>
        <dbReference type="ARBA" id="ARBA00010466"/>
    </source>
</evidence>
<dbReference type="Gene3D" id="3.40.50.1360">
    <property type="match status" value="1"/>
</dbReference>
<evidence type="ECO:0000313" key="7">
    <source>
        <dbReference type="Proteomes" id="UP000051461"/>
    </source>
</evidence>
<dbReference type="GO" id="GO:0030246">
    <property type="term" value="F:carbohydrate binding"/>
    <property type="evidence" value="ECO:0007669"/>
    <property type="project" value="InterPro"/>
</dbReference>
<dbReference type="InterPro" id="IPR036388">
    <property type="entry name" value="WH-like_DNA-bd_sf"/>
</dbReference>
<keyword evidence="7" id="KW-1185">Reference proteome</keyword>
<dbReference type="GO" id="GO:0003700">
    <property type="term" value="F:DNA-binding transcription factor activity"/>
    <property type="evidence" value="ECO:0007669"/>
    <property type="project" value="InterPro"/>
</dbReference>
<sequence length="320" mass="35310">MIAMSDKQDDLMAKVAYLYYMKDQTQAQIARAINVDRSTVSRLLKKARRSGVVTIQINHSSTGLFEIEEQLKNGFDLEQVVVIPSTEGDSVDERNQRLAAAAARYLKRVIKPHAKVGFAWGTTLAGMIGQLDHPVHTNALFVPLVGGPSPENAKYHVNGIVYDAARQFGGESLFVDAAAVQESKLLRDGIMASQYFQRVRRAWEHLDLAFVGIGGALKKGTSRWRDLLTAEDIDSLSDREVIGDCCCTFFDRNGKILRGELLSRTIAISPEQLRVTPNTVAVARGLSKAPAIKACLQMDLINTLITDQQTAERICELAHL</sequence>
<dbReference type="SUPFAM" id="SSF100950">
    <property type="entry name" value="NagB/RpiA/CoA transferase-like"/>
    <property type="match status" value="1"/>
</dbReference>
<evidence type="ECO:0000256" key="2">
    <source>
        <dbReference type="ARBA" id="ARBA00023015"/>
    </source>
</evidence>
<protein>
    <submittedName>
        <fullName evidence="6">Transcription regulator</fullName>
    </submittedName>
</protein>
<evidence type="ECO:0000313" key="6">
    <source>
        <dbReference type="EMBL" id="KRK32892.1"/>
    </source>
</evidence>
<dbReference type="Pfam" id="PF04198">
    <property type="entry name" value="Sugar-bind"/>
    <property type="match status" value="1"/>
</dbReference>
<keyword evidence="3" id="KW-0238">DNA-binding</keyword>
<feature type="domain" description="Sugar-binding" evidence="5">
    <location>
        <begin position="62"/>
        <end position="314"/>
    </location>
</feature>
<dbReference type="AlphaFoldDB" id="A0A0R1GF96"/>
<dbReference type="InterPro" id="IPR037171">
    <property type="entry name" value="NagB/RpiA_transferase-like"/>
</dbReference>
<dbReference type="PATRIC" id="fig|1423726.3.peg.1696"/>
<dbReference type="GO" id="GO:0003677">
    <property type="term" value="F:DNA binding"/>
    <property type="evidence" value="ECO:0007669"/>
    <property type="project" value="UniProtKB-KW"/>
</dbReference>
<comment type="similarity">
    <text evidence="1">Belongs to the SorC transcriptional regulatory family.</text>
</comment>
<keyword evidence="2" id="KW-0805">Transcription regulation</keyword>
<evidence type="ECO:0000256" key="3">
    <source>
        <dbReference type="ARBA" id="ARBA00023125"/>
    </source>
</evidence>
<keyword evidence="4" id="KW-0804">Transcription</keyword>
<dbReference type="InterPro" id="IPR007324">
    <property type="entry name" value="Sugar-bd_dom_put"/>
</dbReference>
<accession>A0A0R1GF96</accession>
<dbReference type="PANTHER" id="PTHR34294:SF1">
    <property type="entry name" value="TRANSCRIPTIONAL REGULATOR LSRR"/>
    <property type="match status" value="1"/>
</dbReference>
<dbReference type="Gene3D" id="1.10.10.10">
    <property type="entry name" value="Winged helix-like DNA-binding domain superfamily/Winged helix DNA-binding domain"/>
    <property type="match status" value="1"/>
</dbReference>
<dbReference type="InterPro" id="IPR051054">
    <property type="entry name" value="SorC_transcr_regulators"/>
</dbReference>
<comment type="caution">
    <text evidence="6">The sequence shown here is derived from an EMBL/GenBank/DDBJ whole genome shotgun (WGS) entry which is preliminary data.</text>
</comment>
<evidence type="ECO:0000259" key="5">
    <source>
        <dbReference type="Pfam" id="PF04198"/>
    </source>
</evidence>
<reference evidence="6 7" key="1">
    <citation type="journal article" date="2015" name="Genome Announc.">
        <title>Expanding the biotechnology potential of lactobacilli through comparative genomics of 213 strains and associated genera.</title>
        <authorList>
            <person name="Sun Z."/>
            <person name="Harris H.M."/>
            <person name="McCann A."/>
            <person name="Guo C."/>
            <person name="Argimon S."/>
            <person name="Zhang W."/>
            <person name="Yang X."/>
            <person name="Jeffery I.B."/>
            <person name="Cooney J.C."/>
            <person name="Kagawa T.F."/>
            <person name="Liu W."/>
            <person name="Song Y."/>
            <person name="Salvetti E."/>
            <person name="Wrobel A."/>
            <person name="Rasinkangas P."/>
            <person name="Parkhill J."/>
            <person name="Rea M.C."/>
            <person name="O'Sullivan O."/>
            <person name="Ritari J."/>
            <person name="Douillard F.P."/>
            <person name="Paul Ross R."/>
            <person name="Yang R."/>
            <person name="Briner A.E."/>
            <person name="Felis G.E."/>
            <person name="de Vos W.M."/>
            <person name="Barrangou R."/>
            <person name="Klaenhammer T.R."/>
            <person name="Caufield P.W."/>
            <person name="Cui Y."/>
            <person name="Zhang H."/>
            <person name="O'Toole P.W."/>
        </authorList>
    </citation>
    <scope>NUCLEOTIDE SEQUENCE [LARGE SCALE GENOMIC DNA]</scope>
    <source>
        <strain evidence="6 7">DSM 20003</strain>
    </source>
</reference>
<dbReference type="PANTHER" id="PTHR34294">
    <property type="entry name" value="TRANSCRIPTIONAL REGULATOR-RELATED"/>
    <property type="match status" value="1"/>
</dbReference>
<gene>
    <name evidence="6" type="ORF">FC07_GL001636</name>
</gene>
<evidence type="ECO:0000256" key="4">
    <source>
        <dbReference type="ARBA" id="ARBA00023163"/>
    </source>
</evidence>
<proteinExistence type="inferred from homology"/>
<dbReference type="EMBL" id="AZDA01000133">
    <property type="protein sequence ID" value="KRK32892.1"/>
    <property type="molecule type" value="Genomic_DNA"/>
</dbReference>